<name>A0A5C5Z3C6_9BACT</name>
<dbReference type="EMBL" id="SJPJ01000001">
    <property type="protein sequence ID" value="TWT81680.1"/>
    <property type="molecule type" value="Genomic_DNA"/>
</dbReference>
<keyword evidence="2" id="KW-1185">Reference proteome</keyword>
<evidence type="ECO:0000313" key="1">
    <source>
        <dbReference type="EMBL" id="TWT81680.1"/>
    </source>
</evidence>
<dbReference type="RefSeq" id="WP_146397731.1">
    <property type="nucleotide sequence ID" value="NZ_SJPJ01000001.1"/>
</dbReference>
<proteinExistence type="predicted"/>
<protein>
    <submittedName>
        <fullName evidence="1">Uncharacterized protein</fullName>
    </submittedName>
</protein>
<dbReference type="AlphaFoldDB" id="A0A5C5Z3C6"/>
<reference evidence="1 2" key="1">
    <citation type="submission" date="2019-02" db="EMBL/GenBank/DDBJ databases">
        <title>Deep-cultivation of Planctomycetes and their phenomic and genomic characterization uncovers novel biology.</title>
        <authorList>
            <person name="Wiegand S."/>
            <person name="Jogler M."/>
            <person name="Boedeker C."/>
            <person name="Pinto D."/>
            <person name="Vollmers J."/>
            <person name="Rivas-Marin E."/>
            <person name="Kohn T."/>
            <person name="Peeters S.H."/>
            <person name="Heuer A."/>
            <person name="Rast P."/>
            <person name="Oberbeckmann S."/>
            <person name="Bunk B."/>
            <person name="Jeske O."/>
            <person name="Meyerdierks A."/>
            <person name="Storesund J.E."/>
            <person name="Kallscheuer N."/>
            <person name="Luecker S."/>
            <person name="Lage O.M."/>
            <person name="Pohl T."/>
            <person name="Merkel B.J."/>
            <person name="Hornburger P."/>
            <person name="Mueller R.-W."/>
            <person name="Bruemmer F."/>
            <person name="Labrenz M."/>
            <person name="Spormann A.M."/>
            <person name="Op Den Camp H."/>
            <person name="Overmann J."/>
            <person name="Amann R."/>
            <person name="Jetten M.S.M."/>
            <person name="Mascher T."/>
            <person name="Medema M.H."/>
            <person name="Devos D.P."/>
            <person name="Kaster A.-K."/>
            <person name="Ovreas L."/>
            <person name="Rohde M."/>
            <person name="Galperin M.Y."/>
            <person name="Jogler C."/>
        </authorList>
    </citation>
    <scope>NUCLEOTIDE SEQUENCE [LARGE SCALE GENOMIC DNA]</scope>
    <source>
        <strain evidence="1 2">CA13</strain>
    </source>
</reference>
<gene>
    <name evidence="1" type="ORF">CA13_31330</name>
</gene>
<accession>A0A5C5Z3C6</accession>
<dbReference type="OrthoDB" id="274873at2"/>
<dbReference type="Proteomes" id="UP000315010">
    <property type="component" value="Unassembled WGS sequence"/>
</dbReference>
<organism evidence="1 2">
    <name type="scientific">Novipirellula herctigrandis</name>
    <dbReference type="NCBI Taxonomy" id="2527986"/>
    <lineage>
        <taxon>Bacteria</taxon>
        <taxon>Pseudomonadati</taxon>
        <taxon>Planctomycetota</taxon>
        <taxon>Planctomycetia</taxon>
        <taxon>Pirellulales</taxon>
        <taxon>Pirellulaceae</taxon>
        <taxon>Novipirellula</taxon>
    </lineage>
</organism>
<comment type="caution">
    <text evidence="1">The sequence shown here is derived from an EMBL/GenBank/DDBJ whole genome shotgun (WGS) entry which is preliminary data.</text>
</comment>
<evidence type="ECO:0000313" key="2">
    <source>
        <dbReference type="Proteomes" id="UP000315010"/>
    </source>
</evidence>
<sequence>MRGDLQWHKTELAAREANGRGDRELAIQLMAQSVTEARDPSLPWHELQSALAGSALFHEHVTFDFALAMDHYRESYDLLSSNIGADARESMSFAECMAECAAKLAGSSD</sequence>